<proteinExistence type="predicted"/>
<evidence type="ECO:0000256" key="1">
    <source>
        <dbReference type="SAM" id="SignalP"/>
    </source>
</evidence>
<organism evidence="2">
    <name type="scientific">Ixodes ricinus</name>
    <name type="common">Common tick</name>
    <name type="synonym">Acarus ricinus</name>
    <dbReference type="NCBI Taxonomy" id="34613"/>
    <lineage>
        <taxon>Eukaryota</taxon>
        <taxon>Metazoa</taxon>
        <taxon>Ecdysozoa</taxon>
        <taxon>Arthropoda</taxon>
        <taxon>Chelicerata</taxon>
        <taxon>Arachnida</taxon>
        <taxon>Acari</taxon>
        <taxon>Parasitiformes</taxon>
        <taxon>Ixodida</taxon>
        <taxon>Ixodoidea</taxon>
        <taxon>Ixodidae</taxon>
        <taxon>Ixodinae</taxon>
        <taxon>Ixodes</taxon>
    </lineage>
</organism>
<name>A0A6B0ULP4_IXORI</name>
<accession>A0A6B0ULP4</accession>
<sequence length="114" mass="12081">MLPVIGSSFLAAASLLLWDFSKALVRGGRWVGLAMLASRTSRDRSCSRVASSWRNLERWLLSASVLDLSELMKASRESSASASASFAACLLLSSLACTLATSSSTALSFSTRVS</sequence>
<keyword evidence="1" id="KW-0732">Signal</keyword>
<evidence type="ECO:0008006" key="3">
    <source>
        <dbReference type="Google" id="ProtNLM"/>
    </source>
</evidence>
<evidence type="ECO:0000313" key="2">
    <source>
        <dbReference type="EMBL" id="MXU90358.1"/>
    </source>
</evidence>
<reference evidence="2" key="1">
    <citation type="submission" date="2019-12" db="EMBL/GenBank/DDBJ databases">
        <title>An insight into the sialome of adult female Ixodes ricinus ticks feeding for 6 days.</title>
        <authorList>
            <person name="Perner J."/>
            <person name="Ribeiro J.M.C."/>
        </authorList>
    </citation>
    <scope>NUCLEOTIDE SEQUENCE</scope>
    <source>
        <strain evidence="2">Semi-engorged</strain>
        <tissue evidence="2">Salivary glands</tissue>
    </source>
</reference>
<dbReference type="EMBL" id="GIFC01008275">
    <property type="protein sequence ID" value="MXU90358.1"/>
    <property type="molecule type" value="Transcribed_RNA"/>
</dbReference>
<protein>
    <recommendedName>
        <fullName evidence="3">Secreted protein</fullName>
    </recommendedName>
</protein>
<feature type="signal peptide" evidence="1">
    <location>
        <begin position="1"/>
        <end position="23"/>
    </location>
</feature>
<feature type="chain" id="PRO_5025442626" description="Secreted protein" evidence="1">
    <location>
        <begin position="24"/>
        <end position="114"/>
    </location>
</feature>
<dbReference type="AlphaFoldDB" id="A0A6B0ULP4"/>